<dbReference type="SMART" id="SM00418">
    <property type="entry name" value="HTH_ARSR"/>
    <property type="match status" value="1"/>
</dbReference>
<dbReference type="SUPFAM" id="SSF46785">
    <property type="entry name" value="Winged helix' DNA-binding domain"/>
    <property type="match status" value="1"/>
</dbReference>
<protein>
    <submittedName>
        <fullName evidence="2">Predicted transcriptional regulator, ArsR family</fullName>
    </submittedName>
</protein>
<dbReference type="InterPro" id="IPR001845">
    <property type="entry name" value="HTH_ArsR_DNA-bd_dom"/>
</dbReference>
<proteinExistence type="predicted"/>
<accession>A0A1C5A9H9</accession>
<reference evidence="2 3" key="1">
    <citation type="submission" date="2016-06" db="EMBL/GenBank/DDBJ databases">
        <authorList>
            <person name="Kjaerup R.B."/>
            <person name="Dalgaard T.S."/>
            <person name="Juul-Madsen H.R."/>
        </authorList>
    </citation>
    <scope>NUCLEOTIDE SEQUENCE [LARGE SCALE GENOMIC DNA]</scope>
    <source>
        <strain evidence="2 3">DSM 43821</strain>
    </source>
</reference>
<dbReference type="AlphaFoldDB" id="A0A1C5A9H9"/>
<dbReference type="InterPro" id="IPR036390">
    <property type="entry name" value="WH_DNA-bd_sf"/>
</dbReference>
<dbReference type="CDD" id="cd00090">
    <property type="entry name" value="HTH_ARSR"/>
    <property type="match status" value="1"/>
</dbReference>
<dbReference type="GO" id="GO:0003700">
    <property type="term" value="F:DNA-binding transcription factor activity"/>
    <property type="evidence" value="ECO:0007669"/>
    <property type="project" value="InterPro"/>
</dbReference>
<evidence type="ECO:0000259" key="1">
    <source>
        <dbReference type="SMART" id="SM00418"/>
    </source>
</evidence>
<dbReference type="RefSeq" id="WP_088963768.1">
    <property type="nucleotide sequence ID" value="NZ_LT607410.1"/>
</dbReference>
<feature type="domain" description="HTH arsR-type" evidence="1">
    <location>
        <begin position="6"/>
        <end position="108"/>
    </location>
</feature>
<dbReference type="InterPro" id="IPR011991">
    <property type="entry name" value="ArsR-like_HTH"/>
</dbReference>
<dbReference type="Pfam" id="PF12840">
    <property type="entry name" value="HTH_20"/>
    <property type="match status" value="1"/>
</dbReference>
<evidence type="ECO:0000313" key="2">
    <source>
        <dbReference type="EMBL" id="SCF41654.1"/>
    </source>
</evidence>
<dbReference type="EMBL" id="LT607410">
    <property type="protein sequence ID" value="SCF41654.1"/>
    <property type="molecule type" value="Genomic_DNA"/>
</dbReference>
<name>A0A1C5A9H9_9ACTN</name>
<dbReference type="InterPro" id="IPR036388">
    <property type="entry name" value="WH-like_DNA-bd_sf"/>
</dbReference>
<gene>
    <name evidence="2" type="ORF">GA0074696_5564</name>
</gene>
<dbReference type="Gene3D" id="1.10.10.10">
    <property type="entry name" value="Winged helix-like DNA-binding domain superfamily/Winged helix DNA-binding domain"/>
    <property type="match status" value="1"/>
</dbReference>
<dbReference type="Proteomes" id="UP000198228">
    <property type="component" value="Chromosome I"/>
</dbReference>
<evidence type="ECO:0000313" key="3">
    <source>
        <dbReference type="Proteomes" id="UP000198228"/>
    </source>
</evidence>
<sequence>MPDRWTAVAALADPSRRALYDHVRHQDHPVTREEAADATGITRGLAAFHLDKLVDAGLLRARYQAPPDQPRGRGRSPKVYEPAGDGLAVTIPERRYELIAEILADAVVDDPAHADDAARRLAGQRGRSLGAGLAEDGCDVLSALGGLGFEPRPDAQRRVLLRNCPFHALATRHTALVCGLNHAFLTGLLEGLGAADVDARLAPRPGACCVELNTSGAAK</sequence>
<organism evidence="2 3">
    <name type="scientific">Micromonospora purpureochromogenes</name>
    <dbReference type="NCBI Taxonomy" id="47872"/>
    <lineage>
        <taxon>Bacteria</taxon>
        <taxon>Bacillati</taxon>
        <taxon>Actinomycetota</taxon>
        <taxon>Actinomycetes</taxon>
        <taxon>Micromonosporales</taxon>
        <taxon>Micromonosporaceae</taxon>
        <taxon>Micromonospora</taxon>
    </lineage>
</organism>